<sequence>MTVSASHVYLYAATTGDLVKCYAAADVAGIPYANCTGNFQTAWKMAANASTLVIAVGGAALYSLYYNPCDWSNPAAMAGGHTPFELEPSGRGIAEARANYVVNAAGYTSLDSLTLAVMLAYYAVHGTFPRGYKAMPQQEVPQSVCVRGASPSVATVSVKTTSVDPTSKVTAPSVGIYASFTTEAEVMTALQQAWPGIAVTAALGTQASPYTHVVANEPDVLVAKALEASASNAWWLSFWTVSWPQSGTTYYQAGYDGGVYAAQQIAKYPGSRRPNFVILDPEGYNSPATTAADFQSFINGFAAGVHSVNSELQAAFYANQWQYSTYQLAKLDLPAFIAIAPIAGNQPEVSGANIKGYIAYYASCPAASYIAQVKLWGGLYNTVQFPDSGVDCSPV</sequence>
<gene>
    <name evidence="1" type="ORF">Heshes_12000</name>
    <name evidence="2" type="ORF">SAMN04489725_10394</name>
</gene>
<reference evidence="2" key="2">
    <citation type="submission" date="2016-10" db="EMBL/GenBank/DDBJ databases">
        <authorList>
            <person name="de Groot N.N."/>
        </authorList>
    </citation>
    <scope>NUCLEOTIDE SEQUENCE [LARGE SCALE GENOMIC DNA]</scope>
    <source>
        <strain evidence="2">DSM 12489</strain>
    </source>
</reference>
<dbReference type="Proteomes" id="UP000182589">
    <property type="component" value="Unassembled WGS sequence"/>
</dbReference>
<dbReference type="EMBL" id="BSRA01000006">
    <property type="protein sequence ID" value="GLV13516.1"/>
    <property type="molecule type" value="Genomic_DNA"/>
</dbReference>
<reference evidence="3" key="1">
    <citation type="submission" date="2016-10" db="EMBL/GenBank/DDBJ databases">
        <authorList>
            <person name="Varghese N."/>
        </authorList>
    </citation>
    <scope>NUCLEOTIDE SEQUENCE [LARGE SCALE GENOMIC DNA]</scope>
    <source>
        <strain evidence="3">DSM 12489</strain>
    </source>
</reference>
<dbReference type="Proteomes" id="UP001157137">
    <property type="component" value="Unassembled WGS sequence"/>
</dbReference>
<protein>
    <submittedName>
        <fullName evidence="2">Uncharacterized protein</fullName>
    </submittedName>
</protein>
<dbReference type="RefSeq" id="WP_006447394.1">
    <property type="nucleotide sequence ID" value="NZ_BSRA01000006.1"/>
</dbReference>
<evidence type="ECO:0000313" key="3">
    <source>
        <dbReference type="Proteomes" id="UP000182589"/>
    </source>
</evidence>
<dbReference type="STRING" id="89784.SAMN04489725_10394"/>
<keyword evidence="3" id="KW-1185">Reference proteome</keyword>
<proteinExistence type="predicted"/>
<dbReference type="EMBL" id="FNOJ01000003">
    <property type="protein sequence ID" value="SDW21478.1"/>
    <property type="molecule type" value="Genomic_DNA"/>
</dbReference>
<accession>A0A1H2RQB7</accession>
<evidence type="ECO:0000313" key="2">
    <source>
        <dbReference type="EMBL" id="SDW21478.1"/>
    </source>
</evidence>
<evidence type="ECO:0000313" key="1">
    <source>
        <dbReference type="EMBL" id="GLV13516.1"/>
    </source>
</evidence>
<dbReference type="AlphaFoldDB" id="A0A1H2RQB7"/>
<reference evidence="1" key="3">
    <citation type="submission" date="2023-02" db="EMBL/GenBank/DDBJ databases">
        <title>Proposal of a novel subspecies: Alicyclobacillus hesperidum subspecies aegle.</title>
        <authorList>
            <person name="Goto K."/>
            <person name="Fujii T."/>
            <person name="Yasui K."/>
            <person name="Mochida K."/>
            <person name="Kato-Tanaka Y."/>
            <person name="Morohoshi S."/>
            <person name="An S.Y."/>
            <person name="Kasai H."/>
            <person name="Yokota A."/>
        </authorList>
    </citation>
    <scope>NUCLEOTIDE SEQUENCE</scope>
    <source>
        <strain evidence="1">DSM 12766</strain>
    </source>
</reference>
<organism evidence="2 3">
    <name type="scientific">Alicyclobacillus hesperidum</name>
    <dbReference type="NCBI Taxonomy" id="89784"/>
    <lineage>
        <taxon>Bacteria</taxon>
        <taxon>Bacillati</taxon>
        <taxon>Bacillota</taxon>
        <taxon>Bacilli</taxon>
        <taxon>Bacillales</taxon>
        <taxon>Alicyclobacillaceae</taxon>
        <taxon>Alicyclobacillus</taxon>
    </lineage>
</organism>
<name>A0A1H2RQB7_9BACL</name>